<dbReference type="EMBL" id="CP035464">
    <property type="protein sequence ID" value="QAY32522.1"/>
    <property type="molecule type" value="Genomic_DNA"/>
</dbReference>
<dbReference type="Proteomes" id="UP000293589">
    <property type="component" value="Chromosome"/>
</dbReference>
<protein>
    <recommendedName>
        <fullName evidence="3">XRE family transcriptional regulator</fullName>
    </recommendedName>
</protein>
<evidence type="ECO:0008006" key="3">
    <source>
        <dbReference type="Google" id="ProtNLM"/>
    </source>
</evidence>
<dbReference type="RefSeq" id="WP_129237017.1">
    <property type="nucleotide sequence ID" value="NZ_CP035464.1"/>
</dbReference>
<dbReference type="KEGG" id="bgx:ESN35_03100"/>
<organism evidence="1 2">
    <name type="scientific">Bifidobacterium pullorum subsp. gallinarum</name>
    <dbReference type="NCBI Taxonomy" id="78344"/>
    <lineage>
        <taxon>Bacteria</taxon>
        <taxon>Bacillati</taxon>
        <taxon>Actinomycetota</taxon>
        <taxon>Actinomycetes</taxon>
        <taxon>Bifidobacteriales</taxon>
        <taxon>Bifidobacteriaceae</taxon>
        <taxon>Bifidobacterium</taxon>
    </lineage>
</organism>
<reference evidence="1 2" key="1">
    <citation type="submission" date="2019-01" db="EMBL/GenBank/DDBJ databases">
        <title>Complete genome sequence of Bifidobacterium gallinarum CACC 514.</title>
        <authorList>
            <person name="Jung M."/>
        </authorList>
    </citation>
    <scope>NUCLEOTIDE SEQUENCE [LARGE SCALE GENOMIC DNA]</scope>
    <source>
        <strain evidence="1 2">CACC 514</strain>
    </source>
</reference>
<evidence type="ECO:0000313" key="1">
    <source>
        <dbReference type="EMBL" id="QAY32522.1"/>
    </source>
</evidence>
<accession>A0A4V0YB00</accession>
<gene>
    <name evidence="1" type="ORF">ESN35_03100</name>
</gene>
<sequence length="94" mass="10284">MADMEMLARANSKAMAAVSELRKEVKDSPKSYAEVARSIGTDRHTVSKNLHRSDIALDKFFAISMSIGKDPEEIIRIAMLAKTEETTALAEGGE</sequence>
<name>A0A4V0YB00_9BIFI</name>
<proteinExistence type="predicted"/>
<dbReference type="AlphaFoldDB" id="A0A4V0YB00"/>
<evidence type="ECO:0000313" key="2">
    <source>
        <dbReference type="Proteomes" id="UP000293589"/>
    </source>
</evidence>